<feature type="transmembrane region" description="Helical" evidence="8">
    <location>
        <begin position="114"/>
        <end position="142"/>
    </location>
</feature>
<keyword evidence="4" id="KW-0547">Nucleotide-binding</keyword>
<keyword evidence="3" id="KW-0808">Transferase</keyword>
<organism evidence="10 11">
    <name type="scientific">Pseudogulbenkiania subflava DSM 22618</name>
    <dbReference type="NCBI Taxonomy" id="1123014"/>
    <lineage>
        <taxon>Bacteria</taxon>
        <taxon>Pseudomonadati</taxon>
        <taxon>Pseudomonadota</taxon>
        <taxon>Betaproteobacteria</taxon>
        <taxon>Neisseriales</taxon>
        <taxon>Chromobacteriaceae</taxon>
        <taxon>Pseudogulbenkiania</taxon>
    </lineage>
</organism>
<feature type="transmembrane region" description="Helical" evidence="8">
    <location>
        <begin position="24"/>
        <end position="43"/>
    </location>
</feature>
<accession>A0A1Y6BH63</accession>
<dbReference type="InterPro" id="IPR003594">
    <property type="entry name" value="HATPase_dom"/>
</dbReference>
<evidence type="ECO:0000256" key="4">
    <source>
        <dbReference type="ARBA" id="ARBA00022741"/>
    </source>
</evidence>
<dbReference type="AlphaFoldDB" id="A0A1Y6BH63"/>
<evidence type="ECO:0000256" key="1">
    <source>
        <dbReference type="ARBA" id="ARBA00000085"/>
    </source>
</evidence>
<dbReference type="EC" id="2.7.13.3" evidence="2"/>
<keyword evidence="6" id="KW-0067">ATP-binding</keyword>
<feature type="domain" description="Histidine kinase/HSP90-like ATPase" evidence="9">
    <location>
        <begin position="319"/>
        <end position="414"/>
    </location>
</feature>
<dbReference type="InterPro" id="IPR050980">
    <property type="entry name" value="2C_sensor_his_kinase"/>
</dbReference>
<evidence type="ECO:0000313" key="11">
    <source>
        <dbReference type="Proteomes" id="UP000192920"/>
    </source>
</evidence>
<dbReference type="Pfam" id="PF02518">
    <property type="entry name" value="HATPase_c"/>
    <property type="match status" value="1"/>
</dbReference>
<gene>
    <name evidence="10" type="ORF">SAMN02745746_00709</name>
</gene>
<dbReference type="GO" id="GO:0005524">
    <property type="term" value="F:ATP binding"/>
    <property type="evidence" value="ECO:0007669"/>
    <property type="project" value="UniProtKB-KW"/>
</dbReference>
<evidence type="ECO:0000256" key="7">
    <source>
        <dbReference type="SAM" id="MobiDB-lite"/>
    </source>
</evidence>
<feature type="transmembrane region" description="Helical" evidence="8">
    <location>
        <begin position="154"/>
        <end position="178"/>
    </location>
</feature>
<feature type="region of interest" description="Disordered" evidence="7">
    <location>
        <begin position="417"/>
        <end position="441"/>
    </location>
</feature>
<dbReference type="SUPFAM" id="SSF55874">
    <property type="entry name" value="ATPase domain of HSP90 chaperone/DNA topoisomerase II/histidine kinase"/>
    <property type="match status" value="1"/>
</dbReference>
<dbReference type="EMBL" id="FXAG01000003">
    <property type="protein sequence ID" value="SMF01248.1"/>
    <property type="molecule type" value="Genomic_DNA"/>
</dbReference>
<dbReference type="PANTHER" id="PTHR44936:SF10">
    <property type="entry name" value="SENSOR PROTEIN RSTB"/>
    <property type="match status" value="1"/>
</dbReference>
<evidence type="ECO:0000256" key="3">
    <source>
        <dbReference type="ARBA" id="ARBA00022679"/>
    </source>
</evidence>
<dbReference type="Pfam" id="PF25323">
    <property type="entry name" value="6TM_PilS"/>
    <property type="match status" value="1"/>
</dbReference>
<keyword evidence="8" id="KW-0812">Transmembrane</keyword>
<dbReference type="GO" id="GO:0005886">
    <property type="term" value="C:plasma membrane"/>
    <property type="evidence" value="ECO:0007669"/>
    <property type="project" value="TreeGrafter"/>
</dbReference>
<keyword evidence="5 10" id="KW-0418">Kinase</keyword>
<protein>
    <recommendedName>
        <fullName evidence="2">histidine kinase</fullName>
        <ecNumber evidence="2">2.7.13.3</ecNumber>
    </recommendedName>
</protein>
<keyword evidence="8" id="KW-1133">Transmembrane helix</keyword>
<dbReference type="InterPro" id="IPR036890">
    <property type="entry name" value="HATPase_C_sf"/>
</dbReference>
<evidence type="ECO:0000256" key="6">
    <source>
        <dbReference type="ARBA" id="ARBA00022840"/>
    </source>
</evidence>
<dbReference type="STRING" id="1123014.SAMN02745746_00709"/>
<evidence type="ECO:0000256" key="5">
    <source>
        <dbReference type="ARBA" id="ARBA00022777"/>
    </source>
</evidence>
<dbReference type="PANTHER" id="PTHR44936">
    <property type="entry name" value="SENSOR PROTEIN CREC"/>
    <property type="match status" value="1"/>
</dbReference>
<dbReference type="Proteomes" id="UP000192920">
    <property type="component" value="Unassembled WGS sequence"/>
</dbReference>
<dbReference type="Gene3D" id="3.30.565.10">
    <property type="entry name" value="Histidine kinase-like ATPase, C-terminal domain"/>
    <property type="match status" value="1"/>
</dbReference>
<keyword evidence="8" id="KW-0472">Membrane</keyword>
<sequence>MNAPRLPRTLLTPDLPRAVRRLSLVRRVMLLSAFLTVLGTALAGVELPWLPLGLGLGGLLAANLALDHWLGRGGSAALILQLGLGADVLVLAALLALTGGAANPLASLFLPPVLFAALIAPGAFAWLLAALAMLLYGLLIFWHLPLPDFGEPAIVFNLHIIGMWLTFAVSACLITAYVSYLSRLLAEREAELDAARETQLRDEQLVAVGMQAAGAAHSLSTPLNTLTLLVDELAASHGGNAELADDLTLMRRQLAVCRDALARLKLGAEPAPAAQPLFATLAERLDGWRSLRPDVRLDWQPPPGDDPRVLLEPVFWPAFFNLINNAAEAGGGEVTVSARLQGEALQLDIVNHQGCLSAAQLRRAGLTPLDSDKPAGLGIGMLLSHATLARLSGSLELTNRAQGGVHARVTLPLKTCSEPVSGPPWGEAPHRSPDQGRAARP</sequence>
<proteinExistence type="predicted"/>
<evidence type="ECO:0000256" key="2">
    <source>
        <dbReference type="ARBA" id="ARBA00012438"/>
    </source>
</evidence>
<comment type="catalytic activity">
    <reaction evidence="1">
        <text>ATP + protein L-histidine = ADP + protein N-phospho-L-histidine.</text>
        <dbReference type="EC" id="2.7.13.3"/>
    </reaction>
</comment>
<reference evidence="11" key="1">
    <citation type="submission" date="2017-04" db="EMBL/GenBank/DDBJ databases">
        <authorList>
            <person name="Varghese N."/>
            <person name="Submissions S."/>
        </authorList>
    </citation>
    <scope>NUCLEOTIDE SEQUENCE [LARGE SCALE GENOMIC DNA]</scope>
    <source>
        <strain evidence="11">DSM 22618</strain>
    </source>
</reference>
<dbReference type="RefSeq" id="WP_234985870.1">
    <property type="nucleotide sequence ID" value="NZ_FXAG01000003.1"/>
</dbReference>
<evidence type="ECO:0000259" key="9">
    <source>
        <dbReference type="Pfam" id="PF02518"/>
    </source>
</evidence>
<dbReference type="GO" id="GO:0000155">
    <property type="term" value="F:phosphorelay sensor kinase activity"/>
    <property type="evidence" value="ECO:0007669"/>
    <property type="project" value="TreeGrafter"/>
</dbReference>
<keyword evidence="11" id="KW-1185">Reference proteome</keyword>
<name>A0A1Y6BH63_9NEIS</name>
<evidence type="ECO:0000256" key="8">
    <source>
        <dbReference type="SAM" id="Phobius"/>
    </source>
</evidence>
<evidence type="ECO:0000313" key="10">
    <source>
        <dbReference type="EMBL" id="SMF01248.1"/>
    </source>
</evidence>
<feature type="transmembrane region" description="Helical" evidence="8">
    <location>
        <begin position="78"/>
        <end position="102"/>
    </location>
</feature>